<evidence type="ECO:0000313" key="4">
    <source>
        <dbReference type="EMBL" id="CAF0793618.1"/>
    </source>
</evidence>
<evidence type="ECO:0000259" key="3">
    <source>
        <dbReference type="SMART" id="SM00968"/>
    </source>
</evidence>
<dbReference type="Gene3D" id="6.10.140.1720">
    <property type="match status" value="1"/>
</dbReference>
<dbReference type="AlphaFoldDB" id="A0A8S2CSN8"/>
<name>A0A8S2CSN8_9BILA</name>
<proteinExistence type="predicted"/>
<evidence type="ECO:0000313" key="6">
    <source>
        <dbReference type="Proteomes" id="UP000677228"/>
    </source>
</evidence>
<dbReference type="GO" id="GO:0005694">
    <property type="term" value="C:chromosome"/>
    <property type="evidence" value="ECO:0007669"/>
    <property type="project" value="InterPro"/>
</dbReference>
<dbReference type="Pfam" id="PF02463">
    <property type="entry name" value="SMC_N"/>
    <property type="match status" value="1"/>
</dbReference>
<dbReference type="PANTHER" id="PTHR43977">
    <property type="entry name" value="STRUCTURAL MAINTENANCE OF CHROMOSOMES PROTEIN 3"/>
    <property type="match status" value="1"/>
</dbReference>
<sequence>MTGIVGPNGAGKSNIVDGINSEDVIFHGSKGKDQSEYAEVSLTFANDNGFLPLEDREIEVTRKVTRDESGNEYFINGKPARLKDIQDTFLDTGLSKGSLGIIGQDIVNELSRDLKKVAKQAEKAKIYTEKRKHLADIEVTLLAKDIAYYTQKLSEHQNRSTGALDRITELETKETDINGQLQLLKEKAYESEKVIHELSERLNSLNEAISTSENQKAAVDSRLSEALSSADAKVRGDALRQQVINLMAEVEDRKRRLIATNDEISVFRESRAVLETKLATLKEQSAAELSEIIILRSRKRMIEEQINSNSHLFEGVRIVLAHKQSLTGINDVIGNSINVEERYAKAIDVALGSAVQNIIVDRNQDADAAIRFLKQNQAGTATFLPLESIKPRRVSAEHLAVLNQVSGFIGTGDTIVTYEPRFENAVKSVIGSTLIADTLENAIIISRMSYQSYRVVSLDGDVVQAGGAITGGFRRHKVLGTNLQETAAALGEKITEAEAASSLKRIEIERIIIESDEQASKITEKMLLAARFEEFIDTGTKRIVALKIEFEHITKSLFNEEKSIASEVIEALNLSQARKDKVVEELKVNREGRMIYLSRIQDLDARYGEVRVSLDQAKSERSDNETGILKMRHVVENSTNRLAETYKMTVEYAQQNFSKELDISEEKAREVVMSLRRDIDALGAINMEAIEEYAEKEERFNTMSLQKQELDEARAQIAKAIDELDKIAVASFNHVINEINLQLPDTFRYLFGGGTCSVEYTNPDNVLESGIEVIVSPPGKNVNSLTLLSGGEKTLVALSVLFAILKVKALPMIILDEAESALDPANVERFGEIIRQHSKNTQFILITHRPGTMERCDSLFGATMQLKGVTSMISVTLSQAEQYIDESIQN</sequence>
<keyword evidence="1 2" id="KW-0175">Coiled coil</keyword>
<dbReference type="Gene3D" id="3.40.50.300">
    <property type="entry name" value="P-loop containing nucleotide triphosphate hydrolases"/>
    <property type="match status" value="2"/>
</dbReference>
<dbReference type="Proteomes" id="UP000682733">
    <property type="component" value="Unassembled WGS sequence"/>
</dbReference>
<dbReference type="InterPro" id="IPR036277">
    <property type="entry name" value="SMC_hinge_sf"/>
</dbReference>
<dbReference type="EMBL" id="CAJNOK010001101">
    <property type="protein sequence ID" value="CAF0793618.1"/>
    <property type="molecule type" value="Genomic_DNA"/>
</dbReference>
<dbReference type="SUPFAM" id="SSF75553">
    <property type="entry name" value="Smc hinge domain"/>
    <property type="match status" value="1"/>
</dbReference>
<dbReference type="InterPro" id="IPR003395">
    <property type="entry name" value="RecF/RecN/SMC_N"/>
</dbReference>
<dbReference type="GO" id="GO:0051276">
    <property type="term" value="P:chromosome organization"/>
    <property type="evidence" value="ECO:0007669"/>
    <property type="project" value="InterPro"/>
</dbReference>
<dbReference type="EMBL" id="CAJOBA010001100">
    <property type="protein sequence ID" value="CAF3576376.1"/>
    <property type="molecule type" value="Genomic_DNA"/>
</dbReference>
<dbReference type="Gene3D" id="1.20.1060.20">
    <property type="match status" value="1"/>
</dbReference>
<dbReference type="InterPro" id="IPR010935">
    <property type="entry name" value="SMC_hinge"/>
</dbReference>
<dbReference type="GO" id="GO:0016887">
    <property type="term" value="F:ATP hydrolysis activity"/>
    <property type="evidence" value="ECO:0007669"/>
    <property type="project" value="InterPro"/>
</dbReference>
<feature type="coiled-coil region" evidence="2">
    <location>
        <begin position="693"/>
        <end position="730"/>
    </location>
</feature>
<evidence type="ECO:0000256" key="1">
    <source>
        <dbReference type="ARBA" id="ARBA00023054"/>
    </source>
</evidence>
<dbReference type="SMART" id="SM00968">
    <property type="entry name" value="SMC_hinge"/>
    <property type="match status" value="1"/>
</dbReference>
<dbReference type="SUPFAM" id="SSF52540">
    <property type="entry name" value="P-loop containing nucleoside triphosphate hydrolases"/>
    <property type="match status" value="1"/>
</dbReference>
<evidence type="ECO:0000313" key="5">
    <source>
        <dbReference type="EMBL" id="CAF3576376.1"/>
    </source>
</evidence>
<evidence type="ECO:0000256" key="2">
    <source>
        <dbReference type="SAM" id="Coils"/>
    </source>
</evidence>
<feature type="domain" description="SMC hinge" evidence="3">
    <location>
        <begin position="327"/>
        <end position="446"/>
    </location>
</feature>
<dbReference type="GO" id="GO:0005524">
    <property type="term" value="F:ATP binding"/>
    <property type="evidence" value="ECO:0007669"/>
    <property type="project" value="InterPro"/>
</dbReference>
<protein>
    <recommendedName>
        <fullName evidence="3">SMC hinge domain-containing protein</fullName>
    </recommendedName>
</protein>
<dbReference type="Pfam" id="PF06470">
    <property type="entry name" value="SMC_hinge"/>
    <property type="match status" value="1"/>
</dbReference>
<gene>
    <name evidence="4" type="ORF">OVA965_LOCUS4268</name>
    <name evidence="5" type="ORF">TMI583_LOCUS4263</name>
</gene>
<accession>A0A8S2CSN8</accession>
<comment type="caution">
    <text evidence="4">The sequence shown here is derived from an EMBL/GenBank/DDBJ whole genome shotgun (WGS) entry which is preliminary data.</text>
</comment>
<dbReference type="InterPro" id="IPR024704">
    <property type="entry name" value="SMC"/>
</dbReference>
<dbReference type="Proteomes" id="UP000677228">
    <property type="component" value="Unassembled WGS sequence"/>
</dbReference>
<dbReference type="PIRSF" id="PIRSF005719">
    <property type="entry name" value="SMC"/>
    <property type="match status" value="1"/>
</dbReference>
<feature type="coiled-coil region" evidence="2">
    <location>
        <begin position="167"/>
        <end position="215"/>
    </location>
</feature>
<reference evidence="4" key="1">
    <citation type="submission" date="2021-02" db="EMBL/GenBank/DDBJ databases">
        <authorList>
            <person name="Nowell W R."/>
        </authorList>
    </citation>
    <scope>NUCLEOTIDE SEQUENCE</scope>
</reference>
<organism evidence="4 6">
    <name type="scientific">Didymodactylos carnosus</name>
    <dbReference type="NCBI Taxonomy" id="1234261"/>
    <lineage>
        <taxon>Eukaryota</taxon>
        <taxon>Metazoa</taxon>
        <taxon>Spiralia</taxon>
        <taxon>Gnathifera</taxon>
        <taxon>Rotifera</taxon>
        <taxon>Eurotatoria</taxon>
        <taxon>Bdelloidea</taxon>
        <taxon>Philodinida</taxon>
        <taxon>Philodinidae</taxon>
        <taxon>Didymodactylos</taxon>
    </lineage>
</organism>
<dbReference type="Gene3D" id="3.30.70.1620">
    <property type="match status" value="1"/>
</dbReference>
<dbReference type="InterPro" id="IPR027417">
    <property type="entry name" value="P-loop_NTPase"/>
</dbReference>